<dbReference type="AlphaFoldDB" id="A0A5Q0P387"/>
<organism evidence="2 5">
    <name type="scientific">Acinetobacter wanghuae</name>
    <dbReference type="NCBI Taxonomy" id="2662362"/>
    <lineage>
        <taxon>Bacteria</taxon>
        <taxon>Pseudomonadati</taxon>
        <taxon>Pseudomonadota</taxon>
        <taxon>Gammaproteobacteria</taxon>
        <taxon>Moraxellales</taxon>
        <taxon>Moraxellaceae</taxon>
        <taxon>Acinetobacter</taxon>
    </lineage>
</organism>
<evidence type="ECO:0000313" key="4">
    <source>
        <dbReference type="Proteomes" id="UP000327478"/>
    </source>
</evidence>
<dbReference type="RefSeq" id="WP_153371457.1">
    <property type="nucleotide sequence ID" value="NZ_CP045650.1"/>
</dbReference>
<gene>
    <name evidence="3" type="ORF">GFH30_06520</name>
    <name evidence="2" type="ORF">GHJ48_09390</name>
</gene>
<dbReference type="Proteomes" id="UP000480556">
    <property type="component" value="Unassembled WGS sequence"/>
</dbReference>
<feature type="transmembrane region" description="Helical" evidence="1">
    <location>
        <begin position="6"/>
        <end position="24"/>
    </location>
</feature>
<evidence type="ECO:0000313" key="2">
    <source>
        <dbReference type="EMBL" id="MQW92599.1"/>
    </source>
</evidence>
<keyword evidence="4" id="KW-1185">Reference proteome</keyword>
<name>A0A5Q0P387_9GAMM</name>
<keyword evidence="1" id="KW-0472">Membrane</keyword>
<evidence type="ECO:0000256" key="1">
    <source>
        <dbReference type="SAM" id="Phobius"/>
    </source>
</evidence>
<reference evidence="4 5" key="1">
    <citation type="submission" date="2019-10" db="EMBL/GenBank/DDBJ databases">
        <authorList>
            <person name="Dong K."/>
        </authorList>
    </citation>
    <scope>NUCLEOTIDE SEQUENCE [LARGE SCALE GENOMIC DNA]</scope>
    <source>
        <strain evidence="3">Dk386</strain>
        <strain evidence="4">dk386</strain>
        <strain evidence="2">Dk771</strain>
        <strain evidence="5">dk771</strain>
    </source>
</reference>
<dbReference type="EMBL" id="WITK01000014">
    <property type="protein sequence ID" value="MQW92599.1"/>
    <property type="molecule type" value="Genomic_DNA"/>
</dbReference>
<evidence type="ECO:0000313" key="3">
    <source>
        <dbReference type="EMBL" id="QGA11062.1"/>
    </source>
</evidence>
<keyword evidence="1" id="KW-1133">Transmembrane helix</keyword>
<evidence type="ECO:0000313" key="5">
    <source>
        <dbReference type="Proteomes" id="UP000480556"/>
    </source>
</evidence>
<protein>
    <submittedName>
        <fullName evidence="2">Uncharacterized protein</fullName>
    </submittedName>
</protein>
<sequence>MATILSATATFFAAFVAIILYTDWRAPQYLQKISYESREIFKVSRQLKLKADQLLELVNTRLATTNLNNDNTDSLKYKSIIKNLLDDIDDLANLLVMYK</sequence>
<dbReference type="EMBL" id="CP045650">
    <property type="protein sequence ID" value="QGA11062.1"/>
    <property type="molecule type" value="Genomic_DNA"/>
</dbReference>
<dbReference type="Proteomes" id="UP000327478">
    <property type="component" value="Chromosome"/>
</dbReference>
<keyword evidence="1" id="KW-0812">Transmembrane</keyword>
<proteinExistence type="predicted"/>
<accession>A0A5Q0P387</accession>